<name>A0ABQ4KBE6_9BACI</name>
<reference evidence="1 2" key="1">
    <citation type="submission" date="2021-03" db="EMBL/GenBank/DDBJ databases">
        <title>Antimicrobial resistance genes in bacteria isolated from Japanese honey, and their potential for conferring macrolide and lincosamide resistance in the American foulbrood pathogen Paenibacillus larvae.</title>
        <authorList>
            <person name="Okamoto M."/>
            <person name="Kumagai M."/>
            <person name="Kanamori H."/>
            <person name="Takamatsu D."/>
        </authorList>
    </citation>
    <scope>NUCLEOTIDE SEQUENCE [LARGE SCALE GENOMIC DNA]</scope>
    <source>
        <strain evidence="1 2">J1TS3</strain>
    </source>
</reference>
<dbReference type="RefSeq" id="WP_249412727.1">
    <property type="nucleotide sequence ID" value="NZ_BOQT01000017.1"/>
</dbReference>
<gene>
    <name evidence="1" type="ORF">J1TS3_36190</name>
</gene>
<evidence type="ECO:0000313" key="2">
    <source>
        <dbReference type="Proteomes" id="UP000680279"/>
    </source>
</evidence>
<proteinExistence type="predicted"/>
<evidence type="ECO:0000313" key="1">
    <source>
        <dbReference type="EMBL" id="GIN22485.1"/>
    </source>
</evidence>
<dbReference type="Proteomes" id="UP000680279">
    <property type="component" value="Unassembled WGS sequence"/>
</dbReference>
<organism evidence="1 2">
    <name type="scientific">Siminovitchia fordii</name>
    <dbReference type="NCBI Taxonomy" id="254759"/>
    <lineage>
        <taxon>Bacteria</taxon>
        <taxon>Bacillati</taxon>
        <taxon>Bacillota</taxon>
        <taxon>Bacilli</taxon>
        <taxon>Bacillales</taxon>
        <taxon>Bacillaceae</taxon>
        <taxon>Siminovitchia</taxon>
    </lineage>
</organism>
<accession>A0ABQ4KBE6</accession>
<protein>
    <submittedName>
        <fullName evidence="1">Uncharacterized protein</fullName>
    </submittedName>
</protein>
<keyword evidence="2" id="KW-1185">Reference proteome</keyword>
<sequence length="71" mass="8119">MEKIQPNVYNMLNGEKFEVRTALPKDADQSIHFTKNILVEAPYLLTSSAEFRITTEKQNSSCRKSIKTKEG</sequence>
<comment type="caution">
    <text evidence="1">The sequence shown here is derived from an EMBL/GenBank/DDBJ whole genome shotgun (WGS) entry which is preliminary data.</text>
</comment>
<dbReference type="EMBL" id="BOQT01000017">
    <property type="protein sequence ID" value="GIN22485.1"/>
    <property type="molecule type" value="Genomic_DNA"/>
</dbReference>